<evidence type="ECO:0000256" key="4">
    <source>
        <dbReference type="ARBA" id="ARBA00023125"/>
    </source>
</evidence>
<evidence type="ECO:0000259" key="8">
    <source>
        <dbReference type="PROSITE" id="PS50048"/>
    </source>
</evidence>
<feature type="region of interest" description="Disordered" evidence="7">
    <location>
        <begin position="65"/>
        <end position="103"/>
    </location>
</feature>
<dbReference type="PROSITE" id="PS00463">
    <property type="entry name" value="ZN2_CY6_FUNGAL_1"/>
    <property type="match status" value="1"/>
</dbReference>
<dbReference type="InterPro" id="IPR007219">
    <property type="entry name" value="XnlR_reg_dom"/>
</dbReference>
<proteinExistence type="predicted"/>
<dbReference type="InterPro" id="IPR051430">
    <property type="entry name" value="Fungal_TF_Env_Response"/>
</dbReference>
<dbReference type="Pfam" id="PF00172">
    <property type="entry name" value="Zn_clus"/>
    <property type="match status" value="1"/>
</dbReference>
<evidence type="ECO:0000256" key="3">
    <source>
        <dbReference type="ARBA" id="ARBA00023015"/>
    </source>
</evidence>
<keyword evidence="6" id="KW-0539">Nucleus</keyword>
<dbReference type="GO" id="GO:0008270">
    <property type="term" value="F:zinc ion binding"/>
    <property type="evidence" value="ECO:0007669"/>
    <property type="project" value="InterPro"/>
</dbReference>
<evidence type="ECO:0000313" key="9">
    <source>
        <dbReference type="EMBL" id="KAF2484524.1"/>
    </source>
</evidence>
<dbReference type="OrthoDB" id="4236860at2759"/>
<reference evidence="9" key="1">
    <citation type="journal article" date="2020" name="Stud. Mycol.">
        <title>101 Dothideomycetes genomes: a test case for predicting lifestyles and emergence of pathogens.</title>
        <authorList>
            <person name="Haridas S."/>
            <person name="Albert R."/>
            <person name="Binder M."/>
            <person name="Bloem J."/>
            <person name="Labutti K."/>
            <person name="Salamov A."/>
            <person name="Andreopoulos B."/>
            <person name="Baker S."/>
            <person name="Barry K."/>
            <person name="Bills G."/>
            <person name="Bluhm B."/>
            <person name="Cannon C."/>
            <person name="Castanera R."/>
            <person name="Culley D."/>
            <person name="Daum C."/>
            <person name="Ezra D."/>
            <person name="Gonzalez J."/>
            <person name="Henrissat B."/>
            <person name="Kuo A."/>
            <person name="Liang C."/>
            <person name="Lipzen A."/>
            <person name="Lutzoni F."/>
            <person name="Magnuson J."/>
            <person name="Mondo S."/>
            <person name="Nolan M."/>
            <person name="Ohm R."/>
            <person name="Pangilinan J."/>
            <person name="Park H.-J."/>
            <person name="Ramirez L."/>
            <person name="Alfaro M."/>
            <person name="Sun H."/>
            <person name="Tritt A."/>
            <person name="Yoshinaga Y."/>
            <person name="Zwiers L.-H."/>
            <person name="Turgeon B."/>
            <person name="Goodwin S."/>
            <person name="Spatafora J."/>
            <person name="Crous P."/>
            <person name="Grigoriev I."/>
        </authorList>
    </citation>
    <scope>NUCLEOTIDE SEQUENCE</scope>
    <source>
        <strain evidence="9">CBS 113389</strain>
    </source>
</reference>
<keyword evidence="2" id="KW-0862">Zinc</keyword>
<dbReference type="GO" id="GO:0006351">
    <property type="term" value="P:DNA-templated transcription"/>
    <property type="evidence" value="ECO:0007669"/>
    <property type="project" value="InterPro"/>
</dbReference>
<sequence length="750" mass="84842">MPRDPLFPDTTPPLRTRSPELGGGNERKRRRKVLSCYDCRRRKLQCDRAQPACSRCTKNGQAASCRYIDDPSDASPRNADESEYAAKDLDGDGPPGRALAPTLSSDTLTRLEYQDKRIRELESALAHSIQSQFSAQKPHRKLPLTPDSMILMDTSPAVVNATDRETMLLRGKSFKTQFHGISHPGSIIAYIPELSPFTKEILSNFPGLSRIRHYIHALEDGADRSALQHQITTEHDLRALLPPKREADELVRLYFDSLGNVYHIVHSPSFWKEYSSMWDDISTTRAHFVALVLLMIACVQCQGSLDPWLYSATGSVMRDKALIINRVCEDWLITQSQKHVTAIDFQIRFLLNLSRLLNASKFKRTWTDAGSFLRFSMAAGLHRDPDLLRKSTSALDKEMRRRIWLAAADFELESSFARGMLATPWPQQSDYVPPSNIVDEDFDDSSVTLPTRRSRSEFTAASFLTTANETFMLRYTLNAVLNNVREQITFDEVKRYTEEIETHLQSVPKWSEAESQLPQALLGITLRNYLLVLHDRQIRQSDSVVERSFSRMVLINAAKKIMDDHVSLLDKGYTTLLFLRHDQMRAAFSACLAYSMSSPEADGILHSFVEDSAARVVSDVVEVITRKAERLGCELRQLWMVLAADSFMKTKKDPSQKLVYMQESVDKVLRQFYKILACQEDAPSLVSSGPPTGRDDLPGVAEYLPLAEPQKPDVGVVNDPTLLDFDMLASMTFDDWILNPADVPAFETGY</sequence>
<dbReference type="Proteomes" id="UP000799767">
    <property type="component" value="Unassembled WGS sequence"/>
</dbReference>
<dbReference type="AlphaFoldDB" id="A0A6A6PXR2"/>
<evidence type="ECO:0000313" key="10">
    <source>
        <dbReference type="Proteomes" id="UP000799767"/>
    </source>
</evidence>
<dbReference type="SUPFAM" id="SSF57701">
    <property type="entry name" value="Zn2/Cys6 DNA-binding domain"/>
    <property type="match status" value="1"/>
</dbReference>
<protein>
    <recommendedName>
        <fullName evidence="8">Zn(2)-C6 fungal-type domain-containing protein</fullName>
    </recommendedName>
</protein>
<feature type="region of interest" description="Disordered" evidence="7">
    <location>
        <begin position="1"/>
        <end position="29"/>
    </location>
</feature>
<dbReference type="CDD" id="cd12148">
    <property type="entry name" value="fungal_TF_MHR"/>
    <property type="match status" value="1"/>
</dbReference>
<dbReference type="InterPro" id="IPR036864">
    <property type="entry name" value="Zn2-C6_fun-type_DNA-bd_sf"/>
</dbReference>
<dbReference type="SMART" id="SM00066">
    <property type="entry name" value="GAL4"/>
    <property type="match status" value="1"/>
</dbReference>
<gene>
    <name evidence="9" type="ORF">BDY17DRAFT_323369</name>
</gene>
<dbReference type="GeneID" id="54478001"/>
<dbReference type="GO" id="GO:0000978">
    <property type="term" value="F:RNA polymerase II cis-regulatory region sequence-specific DNA binding"/>
    <property type="evidence" value="ECO:0007669"/>
    <property type="project" value="TreeGrafter"/>
</dbReference>
<feature type="domain" description="Zn(2)-C6 fungal-type" evidence="8">
    <location>
        <begin position="35"/>
        <end position="67"/>
    </location>
</feature>
<dbReference type="PANTHER" id="PTHR31944">
    <property type="entry name" value="HEME-RESPONSIVE ZINC FINGER TRANSCRIPTION FACTOR HAP1"/>
    <property type="match status" value="1"/>
</dbReference>
<organism evidence="9 10">
    <name type="scientific">Neohortaea acidophila</name>
    <dbReference type="NCBI Taxonomy" id="245834"/>
    <lineage>
        <taxon>Eukaryota</taxon>
        <taxon>Fungi</taxon>
        <taxon>Dikarya</taxon>
        <taxon>Ascomycota</taxon>
        <taxon>Pezizomycotina</taxon>
        <taxon>Dothideomycetes</taxon>
        <taxon>Dothideomycetidae</taxon>
        <taxon>Mycosphaerellales</taxon>
        <taxon>Teratosphaeriaceae</taxon>
        <taxon>Neohortaea</taxon>
    </lineage>
</organism>
<keyword evidence="4" id="KW-0238">DNA-binding</keyword>
<keyword evidence="3" id="KW-0805">Transcription regulation</keyword>
<dbReference type="CDD" id="cd00067">
    <property type="entry name" value="GAL4"/>
    <property type="match status" value="1"/>
</dbReference>
<evidence type="ECO:0000256" key="2">
    <source>
        <dbReference type="ARBA" id="ARBA00022833"/>
    </source>
</evidence>
<keyword evidence="5" id="KW-0804">Transcription</keyword>
<accession>A0A6A6PXR2</accession>
<evidence type="ECO:0000256" key="5">
    <source>
        <dbReference type="ARBA" id="ARBA00023163"/>
    </source>
</evidence>
<dbReference type="PANTHER" id="PTHR31944:SF130">
    <property type="entry name" value="ZN(II)2CYS6 TRANSCRIPTION FACTO (EUROFUNG)"/>
    <property type="match status" value="1"/>
</dbReference>
<dbReference type="GO" id="GO:0005634">
    <property type="term" value="C:nucleus"/>
    <property type="evidence" value="ECO:0007669"/>
    <property type="project" value="TreeGrafter"/>
</dbReference>
<evidence type="ECO:0000256" key="1">
    <source>
        <dbReference type="ARBA" id="ARBA00022723"/>
    </source>
</evidence>
<dbReference type="Pfam" id="PF04082">
    <property type="entry name" value="Fungal_trans"/>
    <property type="match status" value="1"/>
</dbReference>
<feature type="compositionally biased region" description="Basic and acidic residues" evidence="7">
    <location>
        <begin position="78"/>
        <end position="90"/>
    </location>
</feature>
<dbReference type="InterPro" id="IPR001138">
    <property type="entry name" value="Zn2Cys6_DnaBD"/>
</dbReference>
<dbReference type="EMBL" id="MU001634">
    <property type="protein sequence ID" value="KAF2484524.1"/>
    <property type="molecule type" value="Genomic_DNA"/>
</dbReference>
<evidence type="ECO:0000256" key="6">
    <source>
        <dbReference type="ARBA" id="ARBA00023242"/>
    </source>
</evidence>
<dbReference type="PROSITE" id="PS50048">
    <property type="entry name" value="ZN2_CY6_FUNGAL_2"/>
    <property type="match status" value="1"/>
</dbReference>
<dbReference type="RefSeq" id="XP_033591093.1">
    <property type="nucleotide sequence ID" value="XM_033736999.1"/>
</dbReference>
<name>A0A6A6PXR2_9PEZI</name>
<dbReference type="Gene3D" id="4.10.240.10">
    <property type="entry name" value="Zn(2)-C6 fungal-type DNA-binding domain"/>
    <property type="match status" value="1"/>
</dbReference>
<evidence type="ECO:0000256" key="7">
    <source>
        <dbReference type="SAM" id="MobiDB-lite"/>
    </source>
</evidence>
<keyword evidence="10" id="KW-1185">Reference proteome</keyword>
<dbReference type="GO" id="GO:0001228">
    <property type="term" value="F:DNA-binding transcription activator activity, RNA polymerase II-specific"/>
    <property type="evidence" value="ECO:0007669"/>
    <property type="project" value="TreeGrafter"/>
</dbReference>
<keyword evidence="1" id="KW-0479">Metal-binding</keyword>